<feature type="compositionally biased region" description="Acidic residues" evidence="6">
    <location>
        <begin position="12"/>
        <end position="25"/>
    </location>
</feature>
<feature type="compositionally biased region" description="Polar residues" evidence="6">
    <location>
        <begin position="2022"/>
        <end position="2031"/>
    </location>
</feature>
<feature type="compositionally biased region" description="Low complexity" evidence="6">
    <location>
        <begin position="398"/>
        <end position="444"/>
    </location>
</feature>
<feature type="region of interest" description="Disordered" evidence="6">
    <location>
        <begin position="1748"/>
        <end position="2345"/>
    </location>
</feature>
<keyword evidence="5" id="KW-0804">Transcription</keyword>
<feature type="compositionally biased region" description="Low complexity" evidence="6">
    <location>
        <begin position="1800"/>
        <end position="1819"/>
    </location>
</feature>
<evidence type="ECO:0000256" key="3">
    <source>
        <dbReference type="ARBA" id="ARBA00022691"/>
    </source>
</evidence>
<feature type="compositionally biased region" description="Basic and acidic residues" evidence="6">
    <location>
        <begin position="326"/>
        <end position="397"/>
    </location>
</feature>
<feature type="compositionally biased region" description="Low complexity" evidence="6">
    <location>
        <begin position="125"/>
        <end position="146"/>
    </location>
</feature>
<dbReference type="InterPro" id="IPR026489">
    <property type="entry name" value="CXC_dom"/>
</dbReference>
<keyword evidence="2" id="KW-0808">Transferase</keyword>
<feature type="region of interest" description="Disordered" evidence="6">
    <location>
        <begin position="939"/>
        <end position="980"/>
    </location>
</feature>
<dbReference type="PROSITE" id="PS50280">
    <property type="entry name" value="SET"/>
    <property type="match status" value="1"/>
</dbReference>
<feature type="compositionally biased region" description="Polar residues" evidence="6">
    <location>
        <begin position="2166"/>
        <end position="2176"/>
    </location>
</feature>
<feature type="compositionally biased region" description="Low complexity" evidence="6">
    <location>
        <begin position="49"/>
        <end position="58"/>
    </location>
</feature>
<reference evidence="9 10" key="1">
    <citation type="submission" date="2024-01" db="EMBL/GenBank/DDBJ databases">
        <authorList>
            <person name="Allen C."/>
            <person name="Tagirdzhanova G."/>
        </authorList>
    </citation>
    <scope>NUCLEOTIDE SEQUENCE [LARGE SCALE GENOMIC DNA]</scope>
</reference>
<keyword evidence="1" id="KW-0489">Methyltransferase</keyword>
<keyword evidence="4" id="KW-0805">Transcription regulation</keyword>
<organism evidence="9 10">
    <name type="scientific">Sporothrix bragantina</name>
    <dbReference type="NCBI Taxonomy" id="671064"/>
    <lineage>
        <taxon>Eukaryota</taxon>
        <taxon>Fungi</taxon>
        <taxon>Dikarya</taxon>
        <taxon>Ascomycota</taxon>
        <taxon>Pezizomycotina</taxon>
        <taxon>Sordariomycetes</taxon>
        <taxon>Sordariomycetidae</taxon>
        <taxon>Ophiostomatales</taxon>
        <taxon>Ophiostomataceae</taxon>
        <taxon>Sporothrix</taxon>
    </lineage>
</organism>
<evidence type="ECO:0000313" key="9">
    <source>
        <dbReference type="EMBL" id="CAK7237187.1"/>
    </source>
</evidence>
<dbReference type="InterPro" id="IPR046341">
    <property type="entry name" value="SET_dom_sf"/>
</dbReference>
<evidence type="ECO:0008006" key="11">
    <source>
        <dbReference type="Google" id="ProtNLM"/>
    </source>
</evidence>
<dbReference type="SMART" id="SM00317">
    <property type="entry name" value="SET"/>
    <property type="match status" value="1"/>
</dbReference>
<feature type="compositionally biased region" description="Polar residues" evidence="6">
    <location>
        <begin position="963"/>
        <end position="980"/>
    </location>
</feature>
<feature type="compositionally biased region" description="Low complexity" evidence="6">
    <location>
        <begin position="1346"/>
        <end position="1366"/>
    </location>
</feature>
<feature type="compositionally biased region" description="Polar residues" evidence="6">
    <location>
        <begin position="162"/>
        <end position="180"/>
    </location>
</feature>
<feature type="compositionally biased region" description="Polar residues" evidence="6">
    <location>
        <begin position="206"/>
        <end position="218"/>
    </location>
</feature>
<feature type="compositionally biased region" description="Low complexity" evidence="6">
    <location>
        <begin position="2286"/>
        <end position="2307"/>
    </location>
</feature>
<feature type="compositionally biased region" description="Acidic residues" evidence="6">
    <location>
        <begin position="1836"/>
        <end position="1851"/>
    </location>
</feature>
<feature type="compositionally biased region" description="Pro residues" evidence="6">
    <location>
        <begin position="38"/>
        <end position="48"/>
    </location>
</feature>
<feature type="compositionally biased region" description="Polar residues" evidence="6">
    <location>
        <begin position="226"/>
        <end position="247"/>
    </location>
</feature>
<dbReference type="SUPFAM" id="SSF82199">
    <property type="entry name" value="SET domain"/>
    <property type="match status" value="1"/>
</dbReference>
<feature type="compositionally biased region" description="Polar residues" evidence="6">
    <location>
        <begin position="2183"/>
        <end position="2192"/>
    </location>
</feature>
<evidence type="ECO:0000256" key="1">
    <source>
        <dbReference type="ARBA" id="ARBA00022603"/>
    </source>
</evidence>
<accession>A0ABP0CYG7</accession>
<dbReference type="InterPro" id="IPR040968">
    <property type="entry name" value="EZH2_MCSS_fung"/>
</dbReference>
<evidence type="ECO:0000256" key="5">
    <source>
        <dbReference type="ARBA" id="ARBA00023163"/>
    </source>
</evidence>
<feature type="compositionally biased region" description="Gly residues" evidence="6">
    <location>
        <begin position="2256"/>
        <end position="2272"/>
    </location>
</feature>
<feature type="compositionally biased region" description="Low complexity" evidence="6">
    <location>
        <begin position="2207"/>
        <end position="2243"/>
    </location>
</feature>
<protein>
    <recommendedName>
        <fullName evidence="11">Set domain containing protein</fullName>
    </recommendedName>
</protein>
<dbReference type="EMBL" id="CAWUHC010000177">
    <property type="protein sequence ID" value="CAK7237187.1"/>
    <property type="molecule type" value="Genomic_DNA"/>
</dbReference>
<proteinExistence type="predicted"/>
<feature type="compositionally biased region" description="Low complexity" evidence="6">
    <location>
        <begin position="713"/>
        <end position="751"/>
    </location>
</feature>
<dbReference type="Gene3D" id="2.170.270.10">
    <property type="entry name" value="SET domain"/>
    <property type="match status" value="1"/>
</dbReference>
<evidence type="ECO:0000259" key="7">
    <source>
        <dbReference type="PROSITE" id="PS50280"/>
    </source>
</evidence>
<feature type="region of interest" description="Disordered" evidence="6">
    <location>
        <begin position="326"/>
        <end position="853"/>
    </location>
</feature>
<dbReference type="Proteomes" id="UP001642406">
    <property type="component" value="Unassembled WGS sequence"/>
</dbReference>
<dbReference type="InterPro" id="IPR045318">
    <property type="entry name" value="EZH1/2-like"/>
</dbReference>
<feature type="compositionally biased region" description="Low complexity" evidence="6">
    <location>
        <begin position="1932"/>
        <end position="1941"/>
    </location>
</feature>
<dbReference type="PANTHER" id="PTHR45747">
    <property type="entry name" value="HISTONE-LYSINE N-METHYLTRANSFERASE E(Z)"/>
    <property type="match status" value="1"/>
</dbReference>
<keyword evidence="3" id="KW-0949">S-adenosyl-L-methionine</keyword>
<feature type="compositionally biased region" description="Low complexity" evidence="6">
    <location>
        <begin position="564"/>
        <end position="607"/>
    </location>
</feature>
<feature type="compositionally biased region" description="Low complexity" evidence="6">
    <location>
        <begin position="669"/>
        <end position="687"/>
    </location>
</feature>
<keyword evidence="10" id="KW-1185">Reference proteome</keyword>
<comment type="caution">
    <text evidence="9">The sequence shown here is derived from an EMBL/GenBank/DDBJ whole genome shotgun (WGS) entry which is preliminary data.</text>
</comment>
<feature type="compositionally biased region" description="Basic residues" evidence="6">
    <location>
        <begin position="1865"/>
        <end position="1880"/>
    </location>
</feature>
<feature type="compositionally biased region" description="Acidic residues" evidence="6">
    <location>
        <begin position="1884"/>
        <end position="1896"/>
    </location>
</feature>
<feature type="domain" description="SET" evidence="7">
    <location>
        <begin position="1598"/>
        <end position="1727"/>
    </location>
</feature>
<feature type="compositionally biased region" description="Low complexity" evidence="6">
    <location>
        <begin position="89"/>
        <end position="104"/>
    </location>
</feature>
<name>A0ABP0CYG7_9PEZI</name>
<dbReference type="Pfam" id="PF18601">
    <property type="entry name" value="EZH2_N"/>
    <property type="match status" value="1"/>
</dbReference>
<feature type="compositionally biased region" description="Low complexity" evidence="6">
    <location>
        <begin position="452"/>
        <end position="466"/>
    </location>
</feature>
<dbReference type="Pfam" id="PF21509">
    <property type="entry name" value="Ezh2-like__CXC_fung"/>
    <property type="match status" value="1"/>
</dbReference>
<feature type="compositionally biased region" description="Basic residues" evidence="6">
    <location>
        <begin position="1922"/>
        <end position="1931"/>
    </location>
</feature>
<gene>
    <name evidence="9" type="ORF">SBRCBS47491_009891</name>
</gene>
<evidence type="ECO:0000256" key="2">
    <source>
        <dbReference type="ARBA" id="ARBA00022679"/>
    </source>
</evidence>
<feature type="region of interest" description="Disordered" evidence="6">
    <location>
        <begin position="1"/>
        <end position="104"/>
    </location>
</feature>
<dbReference type="InterPro" id="IPR001214">
    <property type="entry name" value="SET_dom"/>
</dbReference>
<dbReference type="Pfam" id="PF18600">
    <property type="entry name" value="Ezh2_MCSS_fung"/>
    <property type="match status" value="1"/>
</dbReference>
<dbReference type="InterPro" id="IPR040595">
    <property type="entry name" value="EZH2_N"/>
</dbReference>
<feature type="compositionally biased region" description="Basic residues" evidence="6">
    <location>
        <begin position="519"/>
        <end position="529"/>
    </location>
</feature>
<evidence type="ECO:0000313" key="10">
    <source>
        <dbReference type="Proteomes" id="UP001642406"/>
    </source>
</evidence>
<feature type="compositionally biased region" description="Low complexity" evidence="6">
    <location>
        <begin position="796"/>
        <end position="806"/>
    </location>
</feature>
<dbReference type="PANTHER" id="PTHR45747:SF4">
    <property type="entry name" value="HISTONE-LYSINE N-METHYLTRANSFERASE E(Z)"/>
    <property type="match status" value="1"/>
</dbReference>
<feature type="compositionally biased region" description="Basic and acidic residues" evidence="6">
    <location>
        <begin position="823"/>
        <end position="832"/>
    </location>
</feature>
<evidence type="ECO:0000256" key="6">
    <source>
        <dbReference type="SAM" id="MobiDB-lite"/>
    </source>
</evidence>
<dbReference type="Pfam" id="PF00856">
    <property type="entry name" value="SET"/>
    <property type="match status" value="1"/>
</dbReference>
<feature type="compositionally biased region" description="Basic residues" evidence="6">
    <location>
        <begin position="2095"/>
        <end position="2104"/>
    </location>
</feature>
<feature type="region of interest" description="Disordered" evidence="6">
    <location>
        <begin position="1322"/>
        <end position="1366"/>
    </location>
</feature>
<dbReference type="InterPro" id="IPR048360">
    <property type="entry name" value="Ezh2_CXC_fung"/>
</dbReference>
<feature type="compositionally biased region" description="Low complexity" evidence="6">
    <location>
        <begin position="261"/>
        <end position="273"/>
    </location>
</feature>
<feature type="compositionally biased region" description="Polar residues" evidence="6">
    <location>
        <begin position="1967"/>
        <end position="1985"/>
    </location>
</feature>
<feature type="compositionally biased region" description="Polar residues" evidence="6">
    <location>
        <begin position="1329"/>
        <end position="1345"/>
    </location>
</feature>
<feature type="compositionally biased region" description="Low complexity" evidence="6">
    <location>
        <begin position="633"/>
        <end position="645"/>
    </location>
</feature>
<feature type="compositionally biased region" description="Low complexity" evidence="6">
    <location>
        <begin position="2056"/>
        <end position="2073"/>
    </location>
</feature>
<feature type="region of interest" description="Disordered" evidence="6">
    <location>
        <begin position="123"/>
        <end position="287"/>
    </location>
</feature>
<evidence type="ECO:0000259" key="8">
    <source>
        <dbReference type="PROSITE" id="PS51633"/>
    </source>
</evidence>
<evidence type="ECO:0000256" key="4">
    <source>
        <dbReference type="ARBA" id="ARBA00023015"/>
    </source>
</evidence>
<feature type="domain" description="CXC" evidence="8">
    <location>
        <begin position="1464"/>
        <end position="1583"/>
    </location>
</feature>
<feature type="compositionally biased region" description="Polar residues" evidence="6">
    <location>
        <begin position="753"/>
        <end position="776"/>
    </location>
</feature>
<dbReference type="PROSITE" id="PS51633">
    <property type="entry name" value="CXC"/>
    <property type="match status" value="1"/>
</dbReference>
<sequence>MAPRRRMSEVIDLTDEAEDEVEIELEITGSTPTHKPRPPPLSREPPSPSQGQSQTQSQAKMPQSQHYATIYREGDAVPTSSSFGSPPLRTTTSSSYQATSQASRTLSSLDILYGRQHSTINVSVNRTTSGSSNAAAASNTPSPARSGSQQSPTDRYGGSIYGRTSSSSLQRPPSGQSSASPRPYGQPTSRPAAESLSTRPAAPGSSDYNRAQSGQSATARPDLGSTPGTPNMNATSRSQASPTQPSHSWMGRSPPLSTGDSQQQQPPNTQPSSGTHNSYRPLSQSFSSRSALASDLSFFQRHTMSLWDDQVRDTLRLRQRTQEAERQQELQRQAERQRVHEQYRRQEQQRQLEQQEQRRVQEQQRMQEQRRKEEEQKQQQRQQEEKQKQQHQEELQRLQRLQRQQQQQQHQHLANAHAQAQAHQAQTQQQHRALHHSASTSHLHVFGSGQRSPPLHSPQHSPLLHPATSGARWSTPLATAGGPQPSLRPSATHPLPNPATAGFRSASAGIPSAWQSSHSHLHTPHHRNSPLHNSPPSPTLPPVQTKSPPHPYGNPHLRQLPGVGRSPSLPSAASPSPRPDGSSETPQQAASQRPQQQSTQHQQPASSLAASFSLRKSPPRDMQTLSPRPPSTAAPAAAQTHTHSPSRLREPLWSSHFTPANRPAPAKESSSSQQRPAASTAAAAHQEAGPRPSWAGTLHDTAMAGYPSPSPPLVASSSSPLSTPSSYSSSRPGSAAAASVSTSNANAVRNSGGDRTTSANTHAAHNSNSHTGTSNPRLIDFLPDRLRLRTSPFPQSVSHPASSANSPAPPSPSPSSPSSFPELRARAHEDALRQNSSPLGRNAHRDVRLPPGAAPAAPILQEVTRQDALLQNETLQADARRADQSEETVQIEVFQAEARRVDALQASVLLQEARRAEAMQAAEAQRAEAMQVDAIREEVLRRSDASPSRSASANRTPEKARISSLTRTPPSKTTPKAQQDWTVAKIASSLEGFLESLLVDHGRDVELAIDMIKPRTRPVYSSFDDFAEMPVQNIEASDETTDRVLLRGKLHRDNQRRPETRTIHARVLPLKSPGQAVPKYRFHHVEIAKNILSPNTPLKFIPHLRDFEDNSDEKRRHDQWIEELESMERKSGFDSSKLFQKGDTTRRTEFTKLLSEYLDHWIARLGIDNCSKTSLIRYMANESQNDQSITPQQKNSLLSSCGEDSATPRANAVASMLTEAFNRVFESRDVTLYDVLKQDEAVENVFDPKKATKAKDQDKEPSLEQIQQYLGTYTSLKCMICNTHSCEHGEFDAENVRRCFSIDDLGGKLWKHVERRRDRQIRELRKMQGNGQKPLSNSSGNSMHINSDSGNSSGNKSSNSDASSNDGNCKNKCYRTYDIGDAAFVHREWTENETNLLRSFHLTFANSTGKVPCALCPMMGRYCWEVYRRAKELGLHIARHPALPALEDELPPPPVVKPVTWYDRQRKTLNGDWSDHTYTHFHALREQREPCNHDGPCTAARGCPCVEAKLLCERFCRCTAESCAFKFTGCNCHGTGKTCYMRQKEGKPCICVQLNRECDPVLCGGCGARERADPENRDNDDLHSSGCQNVSLQRGKSKAVVLGQSQLQGCGYGLFTAEDIGADEFIIEYIGELITHDEGVRREARRGDFFDQGANASYLFTLLEQDGIWVDAAIYGNLSRYINHASESDKRGCNITPKILYVNGEFRIRFTAMRDIKAGEELFFNYGENFPNLTKKLLEDKASASDDEAAAATNTAKSSSGSSRNNSNSNSRRSAASRSNSNRRKNQNIRSRAPTKTVQSGPSSNRAGGGNNSRSANNQRRARPRGGARKEAPPADVEDVSAADDDSDDDGAVDHMDIDGGNVHQSRRTTKSSPLKRKRRAVYDDEDGDDESDEDSNERSTATTRKRDLSDDEDHGAAQSRRNNRSSRRRPGTSAPTSTTAEPSISGLGMPETPRRLRARLNAQQASHGQSDTQPVNSPGTGITTKQEDPEDDDDIPLAASKASGNGVHGSPRNRKRRAATRLSSSVNGTYTDGDVDTDEQPLRKRPRIATRRSDAAAATAATSASASAASAANYHHTDSDNMVVDSDESLPMRRPLRSRRTRQQNRVTELLASELSGSDDGESKADRMSKASSPVVLLGTTDDDQGSVFSASQPHGRRQTRDRNQSQNQKQASTTIEEKEQTTTSTPAMSSRSRRNVVPDSDDDMLLSASQASRSRRAATLSQATVGTASSSAAPGAPSSSQMGMPLSRPHTPKAGGGSGNSQQHGVGGGSSRRSLRSDEARPDSSSGTQHISSSTSQQQQRTHSTPVTSRPRSAGGGDDESGASSVDRSQRKRQMPARYRTDE</sequence>
<feature type="compositionally biased region" description="Low complexity" evidence="6">
    <location>
        <begin position="1750"/>
        <end position="1780"/>
    </location>
</feature>